<keyword evidence="8" id="KW-0648">Protein biosynthesis</keyword>
<dbReference type="InterPro" id="IPR002320">
    <property type="entry name" value="Thr-tRNA-ligase_IIa"/>
</dbReference>
<evidence type="ECO:0000256" key="10">
    <source>
        <dbReference type="ARBA" id="ARBA00049515"/>
    </source>
</evidence>
<evidence type="ECO:0000313" key="14">
    <source>
        <dbReference type="Proteomes" id="UP000179102"/>
    </source>
</evidence>
<keyword evidence="6" id="KW-0862">Zinc</keyword>
<comment type="catalytic activity">
    <reaction evidence="10">
        <text>tRNA(Thr) + L-threonine + ATP = L-threonyl-tRNA(Thr) + AMP + diphosphate + H(+)</text>
        <dbReference type="Rhea" id="RHEA:24624"/>
        <dbReference type="Rhea" id="RHEA-COMP:9670"/>
        <dbReference type="Rhea" id="RHEA-COMP:9704"/>
        <dbReference type="ChEBI" id="CHEBI:15378"/>
        <dbReference type="ChEBI" id="CHEBI:30616"/>
        <dbReference type="ChEBI" id="CHEBI:33019"/>
        <dbReference type="ChEBI" id="CHEBI:57926"/>
        <dbReference type="ChEBI" id="CHEBI:78442"/>
        <dbReference type="ChEBI" id="CHEBI:78534"/>
        <dbReference type="ChEBI" id="CHEBI:456215"/>
        <dbReference type="EC" id="6.1.1.3"/>
    </reaction>
</comment>
<dbReference type="GO" id="GO:0005737">
    <property type="term" value="C:cytoplasm"/>
    <property type="evidence" value="ECO:0007669"/>
    <property type="project" value="UniProtKB-UniRule"/>
</dbReference>
<evidence type="ECO:0000256" key="5">
    <source>
        <dbReference type="ARBA" id="ARBA00022741"/>
    </source>
</evidence>
<accession>A0A1F5G8G7</accession>
<sequence>MNSQLKDHREIGRELDLFSFHEYAPGAIFWHPKGWTIYRTLLEYLRSITNVQGYQEISTPALVKSKLFEKSGHWKHFKENMFNFQVENEMYSLKPMNCPESTLVFSSKTRSYADLPLRLSEYGILHRNELTGVLGGAFRVRQFTIDDAHIFVRPDQIQQEIDNLLKLVIEVYKSLGFNPRFYLATKPDKAMGDQKTWDEAEADLEKALKDSEVKYDIKPKEGAFYGPKIDIHIDDSQGRDWQLATIQLDFQQPESMDIAYIDKDGGKKRPVMIHRGLTGSLERFIGILTEHFQGTFPVWLSPVQAIVLPLSDKFTAYAQKVAKELESAEIRVELDNRNETLQAKIRDSALQKIPYALVVGGREEETNKVAARTRDGKDHGQMTVGDFVKKIKEDIDKKS</sequence>
<keyword evidence="4" id="KW-0479">Metal-binding</keyword>
<dbReference type="EC" id="6.1.1.3" evidence="2 11"/>
<dbReference type="InterPro" id="IPR045864">
    <property type="entry name" value="aa-tRNA-synth_II/BPL/LPL"/>
</dbReference>
<dbReference type="PRINTS" id="PR01047">
    <property type="entry name" value="TRNASYNTHTHR"/>
</dbReference>
<dbReference type="InterPro" id="IPR033728">
    <property type="entry name" value="ThrRS_core"/>
</dbReference>
<name>A0A1F5G8G7_9BACT</name>
<dbReference type="InterPro" id="IPR036621">
    <property type="entry name" value="Anticodon-bd_dom_sf"/>
</dbReference>
<evidence type="ECO:0000313" key="13">
    <source>
        <dbReference type="EMBL" id="OGD88114.1"/>
    </source>
</evidence>
<evidence type="ECO:0000256" key="1">
    <source>
        <dbReference type="ARBA" id="ARBA00008226"/>
    </source>
</evidence>
<keyword evidence="3 13" id="KW-0436">Ligase</keyword>
<evidence type="ECO:0000259" key="12">
    <source>
        <dbReference type="PROSITE" id="PS50862"/>
    </source>
</evidence>
<dbReference type="SUPFAM" id="SSF52954">
    <property type="entry name" value="Class II aaRS ABD-related"/>
    <property type="match status" value="1"/>
</dbReference>
<feature type="domain" description="Aminoacyl-transfer RNA synthetases class-II family profile" evidence="12">
    <location>
        <begin position="26"/>
        <end position="297"/>
    </location>
</feature>
<evidence type="ECO:0000256" key="3">
    <source>
        <dbReference type="ARBA" id="ARBA00022598"/>
    </source>
</evidence>
<keyword evidence="9" id="KW-0030">Aminoacyl-tRNA synthetase</keyword>
<dbReference type="STRING" id="1797711.A2870_01125"/>
<dbReference type="NCBIfam" id="TIGR00418">
    <property type="entry name" value="thrS"/>
    <property type="match status" value="1"/>
</dbReference>
<dbReference type="GO" id="GO:0005524">
    <property type="term" value="F:ATP binding"/>
    <property type="evidence" value="ECO:0007669"/>
    <property type="project" value="UniProtKB-KW"/>
</dbReference>
<dbReference type="PANTHER" id="PTHR11451:SF44">
    <property type="entry name" value="THREONINE--TRNA LIGASE, CHLOROPLASTIC_MITOCHONDRIAL 2"/>
    <property type="match status" value="1"/>
</dbReference>
<dbReference type="FunFam" id="3.40.50.800:FF:000001">
    <property type="entry name" value="Threonine--tRNA ligase"/>
    <property type="match status" value="1"/>
</dbReference>
<dbReference type="GO" id="GO:0046872">
    <property type="term" value="F:metal ion binding"/>
    <property type="evidence" value="ECO:0007669"/>
    <property type="project" value="UniProtKB-KW"/>
</dbReference>
<dbReference type="Gene3D" id="3.40.50.800">
    <property type="entry name" value="Anticodon-binding domain"/>
    <property type="match status" value="1"/>
</dbReference>
<comment type="similarity">
    <text evidence="1">Belongs to the class-II aminoacyl-tRNA synthetase family.</text>
</comment>
<dbReference type="EMBL" id="MFAZ01000003">
    <property type="protein sequence ID" value="OGD88114.1"/>
    <property type="molecule type" value="Genomic_DNA"/>
</dbReference>
<protein>
    <recommendedName>
        <fullName evidence="2 11">Threonine--tRNA ligase</fullName>
        <ecNumber evidence="2 11">6.1.1.3</ecNumber>
    </recommendedName>
</protein>
<evidence type="ECO:0000256" key="6">
    <source>
        <dbReference type="ARBA" id="ARBA00022833"/>
    </source>
</evidence>
<dbReference type="SUPFAM" id="SSF55681">
    <property type="entry name" value="Class II aaRS and biotin synthetases"/>
    <property type="match status" value="1"/>
</dbReference>
<dbReference type="Proteomes" id="UP000179102">
    <property type="component" value="Unassembled WGS sequence"/>
</dbReference>
<dbReference type="InterPro" id="IPR006195">
    <property type="entry name" value="aa-tRNA-synth_II"/>
</dbReference>
<dbReference type="FunFam" id="3.30.930.10:FF:000002">
    <property type="entry name" value="Threonine--tRNA ligase"/>
    <property type="match status" value="1"/>
</dbReference>
<organism evidence="13 14">
    <name type="scientific">Candidatus Curtissbacteria bacterium RIFCSPHIGHO2_01_FULL_41_11</name>
    <dbReference type="NCBI Taxonomy" id="1797711"/>
    <lineage>
        <taxon>Bacteria</taxon>
        <taxon>Candidatus Curtissiibacteriota</taxon>
    </lineage>
</organism>
<dbReference type="CDD" id="cd00771">
    <property type="entry name" value="ThrRS_core"/>
    <property type="match status" value="1"/>
</dbReference>
<dbReference type="Pfam" id="PF03129">
    <property type="entry name" value="HGTP_anticodon"/>
    <property type="match status" value="1"/>
</dbReference>
<dbReference type="GO" id="GO:0006435">
    <property type="term" value="P:threonyl-tRNA aminoacylation"/>
    <property type="evidence" value="ECO:0007669"/>
    <property type="project" value="UniProtKB-UniRule"/>
</dbReference>
<dbReference type="PROSITE" id="PS50862">
    <property type="entry name" value="AA_TRNA_LIGASE_II"/>
    <property type="match status" value="1"/>
</dbReference>
<evidence type="ECO:0000256" key="11">
    <source>
        <dbReference type="NCBIfam" id="TIGR00418"/>
    </source>
</evidence>
<reference evidence="13 14" key="1">
    <citation type="journal article" date="2016" name="Nat. Commun.">
        <title>Thousands of microbial genomes shed light on interconnected biogeochemical processes in an aquifer system.</title>
        <authorList>
            <person name="Anantharaman K."/>
            <person name="Brown C.T."/>
            <person name="Hug L.A."/>
            <person name="Sharon I."/>
            <person name="Castelle C.J."/>
            <person name="Probst A.J."/>
            <person name="Thomas B.C."/>
            <person name="Singh A."/>
            <person name="Wilkins M.J."/>
            <person name="Karaoz U."/>
            <person name="Brodie E.L."/>
            <person name="Williams K.H."/>
            <person name="Hubbard S.S."/>
            <person name="Banfield J.F."/>
        </authorList>
    </citation>
    <scope>NUCLEOTIDE SEQUENCE [LARGE SCALE GENOMIC DNA]</scope>
</reference>
<keyword evidence="7" id="KW-0067">ATP-binding</keyword>
<comment type="caution">
    <text evidence="13">The sequence shown here is derived from an EMBL/GenBank/DDBJ whole genome shotgun (WGS) entry which is preliminary data.</text>
</comment>
<dbReference type="InterPro" id="IPR002314">
    <property type="entry name" value="aa-tRNA-synt_IIb"/>
</dbReference>
<evidence type="ECO:0000256" key="9">
    <source>
        <dbReference type="ARBA" id="ARBA00023146"/>
    </source>
</evidence>
<dbReference type="AlphaFoldDB" id="A0A1F5G8G7"/>
<evidence type="ECO:0000256" key="8">
    <source>
        <dbReference type="ARBA" id="ARBA00022917"/>
    </source>
</evidence>
<evidence type="ECO:0000256" key="7">
    <source>
        <dbReference type="ARBA" id="ARBA00022840"/>
    </source>
</evidence>
<gene>
    <name evidence="13" type="ORF">A2870_01125</name>
</gene>
<proteinExistence type="inferred from homology"/>
<dbReference type="Gene3D" id="3.30.930.10">
    <property type="entry name" value="Bira Bifunctional Protein, Domain 2"/>
    <property type="match status" value="1"/>
</dbReference>
<dbReference type="InterPro" id="IPR047246">
    <property type="entry name" value="ThrRS_anticodon"/>
</dbReference>
<evidence type="ECO:0000256" key="4">
    <source>
        <dbReference type="ARBA" id="ARBA00022723"/>
    </source>
</evidence>
<dbReference type="PANTHER" id="PTHR11451">
    <property type="entry name" value="THREONINE-TRNA LIGASE"/>
    <property type="match status" value="1"/>
</dbReference>
<dbReference type="GO" id="GO:0004829">
    <property type="term" value="F:threonine-tRNA ligase activity"/>
    <property type="evidence" value="ECO:0007669"/>
    <property type="project" value="UniProtKB-UniRule"/>
</dbReference>
<dbReference type="InterPro" id="IPR004154">
    <property type="entry name" value="Anticodon-bd"/>
</dbReference>
<keyword evidence="5" id="KW-0547">Nucleotide-binding</keyword>
<dbReference type="CDD" id="cd00860">
    <property type="entry name" value="ThrRS_anticodon"/>
    <property type="match status" value="1"/>
</dbReference>
<dbReference type="Pfam" id="PF00587">
    <property type="entry name" value="tRNA-synt_2b"/>
    <property type="match status" value="1"/>
</dbReference>
<evidence type="ECO:0000256" key="2">
    <source>
        <dbReference type="ARBA" id="ARBA00013163"/>
    </source>
</evidence>